<feature type="region of interest" description="Disordered" evidence="12">
    <location>
        <begin position="481"/>
        <end position="552"/>
    </location>
</feature>
<dbReference type="Gene3D" id="2.40.100.10">
    <property type="entry name" value="Cyclophilin-like"/>
    <property type="match status" value="1"/>
</dbReference>
<dbReference type="InterPro" id="IPR044666">
    <property type="entry name" value="Cyclophilin_A-like"/>
</dbReference>
<dbReference type="InterPro" id="IPR029000">
    <property type="entry name" value="Cyclophilin-like_dom_sf"/>
</dbReference>
<dbReference type="InterPro" id="IPR002130">
    <property type="entry name" value="Cyclophilin-type_PPIase_dom"/>
</dbReference>
<evidence type="ECO:0000256" key="5">
    <source>
        <dbReference type="ARBA" id="ARBA00004906"/>
    </source>
</evidence>
<feature type="compositionally biased region" description="Polar residues" evidence="12">
    <location>
        <begin position="247"/>
        <end position="262"/>
    </location>
</feature>
<dbReference type="OrthoDB" id="407558at2759"/>
<evidence type="ECO:0000256" key="9">
    <source>
        <dbReference type="ARBA" id="ARBA00023110"/>
    </source>
</evidence>
<dbReference type="PROSITE" id="PS00170">
    <property type="entry name" value="CSA_PPIASE_1"/>
    <property type="match status" value="1"/>
</dbReference>
<feature type="domain" description="PPIase cyclophilin-type" evidence="13">
    <location>
        <begin position="319"/>
        <end position="464"/>
    </location>
</feature>
<gene>
    <name evidence="15" type="ORF">BQ2448_1615</name>
</gene>
<feature type="domain" description="U-box" evidence="14">
    <location>
        <begin position="30"/>
        <end position="117"/>
    </location>
</feature>
<dbReference type="PROSITE" id="PS51698">
    <property type="entry name" value="U_BOX"/>
    <property type="match status" value="1"/>
</dbReference>
<dbReference type="Gene3D" id="3.30.40.10">
    <property type="entry name" value="Zinc/RING finger domain, C3HC4 (zinc finger)"/>
    <property type="match status" value="1"/>
</dbReference>
<dbReference type="InterPro" id="IPR013083">
    <property type="entry name" value="Znf_RING/FYVE/PHD"/>
</dbReference>
<comment type="subcellular location">
    <subcellularLocation>
        <location evidence="4">Nucleus</location>
    </subcellularLocation>
</comment>
<feature type="compositionally biased region" description="Polar residues" evidence="12">
    <location>
        <begin position="507"/>
        <end position="521"/>
    </location>
</feature>
<comment type="function">
    <text evidence="3">May catalyze the cis-trans isomerization of proline imidic peptide bonds in oligopeptides thereby assisting the folding of proteins. May also function as a chaperone, playing a role in intracellular transport of proteins. May also have a protein ubiquitin ligase activity acting as an E3 ubiquitin protein ligase or as a ubiquitin-ubiquitin ligase promoting elongation of ubiquitin chains on proteins.</text>
</comment>
<evidence type="ECO:0000256" key="2">
    <source>
        <dbReference type="ARBA" id="ARBA00000971"/>
    </source>
</evidence>
<evidence type="ECO:0000256" key="11">
    <source>
        <dbReference type="ARBA" id="ARBA00023242"/>
    </source>
</evidence>
<evidence type="ECO:0000259" key="14">
    <source>
        <dbReference type="PROSITE" id="PS51698"/>
    </source>
</evidence>
<dbReference type="InterPro" id="IPR003613">
    <property type="entry name" value="Ubox_domain"/>
</dbReference>
<protein>
    <submittedName>
        <fullName evidence="15">BQ2448_1615 protein</fullName>
    </submittedName>
</protein>
<feature type="compositionally biased region" description="Basic and acidic residues" evidence="12">
    <location>
        <begin position="481"/>
        <end position="505"/>
    </location>
</feature>
<comment type="catalytic activity">
    <reaction evidence="2">
        <text>[protein]-peptidylproline (omega=180) = [protein]-peptidylproline (omega=0)</text>
        <dbReference type="Rhea" id="RHEA:16237"/>
        <dbReference type="Rhea" id="RHEA-COMP:10747"/>
        <dbReference type="Rhea" id="RHEA-COMP:10748"/>
        <dbReference type="ChEBI" id="CHEBI:83833"/>
        <dbReference type="ChEBI" id="CHEBI:83834"/>
        <dbReference type="EC" id="5.2.1.8"/>
    </reaction>
</comment>
<reference evidence="16" key="1">
    <citation type="submission" date="2016-09" db="EMBL/GenBank/DDBJ databases">
        <authorList>
            <person name="Jeantristanb JTB J.-T."/>
            <person name="Ricardo R."/>
        </authorList>
    </citation>
    <scope>NUCLEOTIDE SEQUENCE [LARGE SCALE GENOMIC DNA]</scope>
</reference>
<dbReference type="EMBL" id="FMSP01000005">
    <property type="protein sequence ID" value="SCV70221.1"/>
    <property type="molecule type" value="Genomic_DNA"/>
</dbReference>
<dbReference type="CDD" id="cd16663">
    <property type="entry name" value="RING-Ubox_PPIL2"/>
    <property type="match status" value="1"/>
</dbReference>
<dbReference type="InterPro" id="IPR026951">
    <property type="entry name" value="PPIL2_U-box_dom"/>
</dbReference>
<comment type="pathway">
    <text evidence="5">Protein modification; protein ubiquitination.</text>
</comment>
<keyword evidence="9" id="KW-0697">Rotamase</keyword>
<dbReference type="SMART" id="SM00504">
    <property type="entry name" value="Ubox"/>
    <property type="match status" value="1"/>
</dbReference>
<dbReference type="InterPro" id="IPR020892">
    <property type="entry name" value="Cyclophilin-type_PPIase_CS"/>
</dbReference>
<dbReference type="PROSITE" id="PS50072">
    <property type="entry name" value="CSA_PPIASE_2"/>
    <property type="match status" value="1"/>
</dbReference>
<dbReference type="STRING" id="269621.A0A238FDM3"/>
<comment type="similarity">
    <text evidence="6">Belongs to the cyclophilin-type PPIase family. PPIL2 subfamily.</text>
</comment>
<dbReference type="SUPFAM" id="SSF50891">
    <property type="entry name" value="Cyclophilin-like"/>
    <property type="match status" value="1"/>
</dbReference>
<feature type="compositionally biased region" description="Basic and acidic residues" evidence="12">
    <location>
        <begin position="216"/>
        <end position="238"/>
    </location>
</feature>
<dbReference type="PANTHER" id="PTHR45625:SF1">
    <property type="entry name" value="RING-TYPE E3 UBIQUITIN-PROTEIN LIGASE PPIL2"/>
    <property type="match status" value="1"/>
</dbReference>
<dbReference type="GO" id="GO:0003755">
    <property type="term" value="F:peptidyl-prolyl cis-trans isomerase activity"/>
    <property type="evidence" value="ECO:0007669"/>
    <property type="project" value="UniProtKB-KW"/>
</dbReference>
<sequence length="579" mass="63775">MGHGNSDRLYITHATHSSSVGAQNKDRLLAKLPFDCCALTLKPVQNPVCTDQGTVYDLMSIIPFLRCFGSKSFIGCELEQHGTDPKTGQKLCPGDLTQLTFHKNAQGTTYHDPVTFKPFNEHTHIVAIKTSGNVYAYETVQTLNLKPGAWRDLLTDQPFTKKDVITLQDPLNIEGKDLSRFDYVKRDLKFGEEEQVPGINKKAVGAGVERVMKSLEKTQDKGGKGGDQNRKAKGKDLGGQDGVGATVRSTANQTNKDGVVTPYNTSVTSAGRAAASLTSTAAPVHTAIENALWNEEDLMFEAIKKSGSKAYARLITNFGNLNLELFAHIAPKASYNFLQLSSQGRYNNTSFHRLIPGFMLQGGDPTGTGRGGTSCWGKAFEDEFTNRNARKHDERGTLSMANSGPDTNGSQFFLTFRATPHLDGKHTVFGRLVGGEDVLKKIEAVPCDVTDRPLKPVIIKDVAIFEDPFRTYQDKLEKRLAREQATRDEQGSRQKKKDERDKDRTTWFGTELTQAPNSPVSRLQEPKVGVGKYLGGGTNGEDKKRPQAIDFDQQALTTITTTTKKNKKRKGAFGDFSSW</sequence>
<keyword evidence="7" id="KW-0808">Transferase</keyword>
<evidence type="ECO:0000256" key="3">
    <source>
        <dbReference type="ARBA" id="ARBA00003697"/>
    </source>
</evidence>
<organism evidence="15 16">
    <name type="scientific">Microbotryum intermedium</name>
    <dbReference type="NCBI Taxonomy" id="269621"/>
    <lineage>
        <taxon>Eukaryota</taxon>
        <taxon>Fungi</taxon>
        <taxon>Dikarya</taxon>
        <taxon>Basidiomycota</taxon>
        <taxon>Pucciniomycotina</taxon>
        <taxon>Microbotryomycetes</taxon>
        <taxon>Microbotryales</taxon>
        <taxon>Microbotryaceae</taxon>
        <taxon>Microbotryum</taxon>
    </lineage>
</organism>
<dbReference type="SUPFAM" id="SSF57850">
    <property type="entry name" value="RING/U-box"/>
    <property type="match status" value="1"/>
</dbReference>
<dbReference type="PANTHER" id="PTHR45625">
    <property type="entry name" value="PEPTIDYL-PROLYL CIS-TRANS ISOMERASE-RELATED"/>
    <property type="match status" value="1"/>
</dbReference>
<dbReference type="GO" id="GO:0061630">
    <property type="term" value="F:ubiquitin protein ligase activity"/>
    <property type="evidence" value="ECO:0007669"/>
    <property type="project" value="UniProtKB-EC"/>
</dbReference>
<comment type="catalytic activity">
    <reaction evidence="1">
        <text>S-ubiquitinyl-[E2 ubiquitin-conjugating enzyme]-L-cysteine + [acceptor protein]-L-lysine = [E2 ubiquitin-conjugating enzyme]-L-cysteine + N(6)-ubiquitinyl-[acceptor protein]-L-lysine.</text>
        <dbReference type="EC" id="2.3.2.27"/>
    </reaction>
</comment>
<evidence type="ECO:0000256" key="7">
    <source>
        <dbReference type="ARBA" id="ARBA00022679"/>
    </source>
</evidence>
<keyword evidence="8" id="KW-0833">Ubl conjugation pathway</keyword>
<keyword evidence="11" id="KW-0539">Nucleus</keyword>
<dbReference type="GO" id="GO:0000209">
    <property type="term" value="P:protein polyubiquitination"/>
    <property type="evidence" value="ECO:0007669"/>
    <property type="project" value="TreeGrafter"/>
</dbReference>
<name>A0A238FDM3_9BASI</name>
<evidence type="ECO:0000256" key="1">
    <source>
        <dbReference type="ARBA" id="ARBA00000900"/>
    </source>
</evidence>
<keyword evidence="10" id="KW-0413">Isomerase</keyword>
<keyword evidence="16" id="KW-1185">Reference proteome</keyword>
<dbReference type="FunFam" id="2.40.100.10:FF:000014">
    <property type="entry name" value="Peptidyl-prolyl cis-trans isomerase cyp65"/>
    <property type="match status" value="1"/>
</dbReference>
<dbReference type="AlphaFoldDB" id="A0A238FDM3"/>
<dbReference type="GO" id="GO:0071013">
    <property type="term" value="C:catalytic step 2 spliceosome"/>
    <property type="evidence" value="ECO:0007669"/>
    <property type="project" value="TreeGrafter"/>
</dbReference>
<feature type="region of interest" description="Disordered" evidence="12">
    <location>
        <begin position="216"/>
        <end position="262"/>
    </location>
</feature>
<evidence type="ECO:0000256" key="10">
    <source>
        <dbReference type="ARBA" id="ARBA00023235"/>
    </source>
</evidence>
<evidence type="ECO:0000256" key="8">
    <source>
        <dbReference type="ARBA" id="ARBA00022786"/>
    </source>
</evidence>
<evidence type="ECO:0000313" key="16">
    <source>
        <dbReference type="Proteomes" id="UP000198372"/>
    </source>
</evidence>
<proteinExistence type="inferred from homology"/>
<evidence type="ECO:0000313" key="15">
    <source>
        <dbReference type="EMBL" id="SCV70221.1"/>
    </source>
</evidence>
<evidence type="ECO:0000256" key="6">
    <source>
        <dbReference type="ARBA" id="ARBA00007930"/>
    </source>
</evidence>
<evidence type="ECO:0000259" key="13">
    <source>
        <dbReference type="PROSITE" id="PS50072"/>
    </source>
</evidence>
<evidence type="ECO:0000256" key="12">
    <source>
        <dbReference type="SAM" id="MobiDB-lite"/>
    </source>
</evidence>
<dbReference type="Proteomes" id="UP000198372">
    <property type="component" value="Unassembled WGS sequence"/>
</dbReference>
<accession>A0A238FDM3</accession>
<dbReference type="PRINTS" id="PR00153">
    <property type="entry name" value="CSAPPISMRASE"/>
</dbReference>
<evidence type="ECO:0000256" key="4">
    <source>
        <dbReference type="ARBA" id="ARBA00004123"/>
    </source>
</evidence>
<dbReference type="GO" id="GO:0006457">
    <property type="term" value="P:protein folding"/>
    <property type="evidence" value="ECO:0007669"/>
    <property type="project" value="InterPro"/>
</dbReference>
<dbReference type="Pfam" id="PF00160">
    <property type="entry name" value="Pro_isomerase"/>
    <property type="match status" value="1"/>
</dbReference>